<dbReference type="AlphaFoldDB" id="A0A1I4CRS9"/>
<dbReference type="Proteomes" id="UP000199473">
    <property type="component" value="Unassembled WGS sequence"/>
</dbReference>
<dbReference type="RefSeq" id="WP_175534040.1">
    <property type="nucleotide sequence ID" value="NZ_FOSQ01000008.1"/>
</dbReference>
<sequence>MDREDEIEDAEETEVPLVPAAAVGFLLYPWAVQLILAVPPANDQGEAKPPR</sequence>
<protein>
    <submittedName>
        <fullName evidence="1">Uncharacterized protein</fullName>
    </submittedName>
</protein>
<dbReference type="STRING" id="1123062.SAMN02745775_108150"/>
<dbReference type="EMBL" id="FOSQ01000008">
    <property type="protein sequence ID" value="SFK83958.1"/>
    <property type="molecule type" value="Genomic_DNA"/>
</dbReference>
<proteinExistence type="predicted"/>
<reference evidence="1 2" key="1">
    <citation type="submission" date="2016-10" db="EMBL/GenBank/DDBJ databases">
        <authorList>
            <person name="de Groot N.N."/>
        </authorList>
    </citation>
    <scope>NUCLEOTIDE SEQUENCE [LARGE SCALE GENOMIC DNA]</scope>
    <source>
        <strain evidence="1 2">DSM 19981</strain>
    </source>
</reference>
<accession>A0A1I4CRS9</accession>
<gene>
    <name evidence="1" type="ORF">SAMN02745775_108150</name>
</gene>
<organism evidence="1 2">
    <name type="scientific">Falsiroseomonas stagni DSM 19981</name>
    <dbReference type="NCBI Taxonomy" id="1123062"/>
    <lineage>
        <taxon>Bacteria</taxon>
        <taxon>Pseudomonadati</taxon>
        <taxon>Pseudomonadota</taxon>
        <taxon>Alphaproteobacteria</taxon>
        <taxon>Acetobacterales</taxon>
        <taxon>Roseomonadaceae</taxon>
        <taxon>Falsiroseomonas</taxon>
    </lineage>
</organism>
<evidence type="ECO:0000313" key="1">
    <source>
        <dbReference type="EMBL" id="SFK83958.1"/>
    </source>
</evidence>
<keyword evidence="2" id="KW-1185">Reference proteome</keyword>
<evidence type="ECO:0000313" key="2">
    <source>
        <dbReference type="Proteomes" id="UP000199473"/>
    </source>
</evidence>
<name>A0A1I4CRS9_9PROT</name>